<sequence length="168" mass="18602">MSGAACAADNEQVVGEGGRLLRYSSTQVRVELDAAETASYLQARDFYWRGVTVAQALRAGGKALAAMGYGRLEEDADFSLLRAERHEKLVSTSREVLRGLLKMKMGLHGKPDHQTLEALITLRPAVGGQGVWLRARFQRTIWDSNGDSRSKQVSEPELYRDFFARLSG</sequence>
<proteinExistence type="predicted"/>
<dbReference type="EMBL" id="MUKV01000027">
    <property type="protein sequence ID" value="OQS35466.1"/>
    <property type="molecule type" value="Genomic_DNA"/>
</dbReference>
<evidence type="ECO:0000313" key="1">
    <source>
        <dbReference type="EMBL" id="OQS35466.1"/>
    </source>
</evidence>
<dbReference type="Proteomes" id="UP000192721">
    <property type="component" value="Unassembled WGS sequence"/>
</dbReference>
<evidence type="ECO:0000313" key="2">
    <source>
        <dbReference type="Proteomes" id="UP000192721"/>
    </source>
</evidence>
<name>A0A1W0CL82_9NEIS</name>
<comment type="caution">
    <text evidence="1">The sequence shown here is derived from an EMBL/GenBank/DDBJ whole genome shotgun (WGS) entry which is preliminary data.</text>
</comment>
<gene>
    <name evidence="1" type="ORF">B0T45_17325</name>
</gene>
<organism evidence="1 2">
    <name type="scientific">Chromobacterium haemolyticum</name>
    <dbReference type="NCBI Taxonomy" id="394935"/>
    <lineage>
        <taxon>Bacteria</taxon>
        <taxon>Pseudomonadati</taxon>
        <taxon>Pseudomonadota</taxon>
        <taxon>Betaproteobacteria</taxon>
        <taxon>Neisseriales</taxon>
        <taxon>Chromobacteriaceae</taxon>
        <taxon>Chromobacterium</taxon>
    </lineage>
</organism>
<protein>
    <submittedName>
        <fullName evidence="1">Uncharacterized protein</fullName>
    </submittedName>
</protein>
<reference evidence="1 2" key="1">
    <citation type="submission" date="2017-02" db="EMBL/GenBank/DDBJ databases">
        <title>Chromobacterium haemolyticum H5244.</title>
        <authorList>
            <person name="Gulvik C.A."/>
        </authorList>
    </citation>
    <scope>NUCLEOTIDE SEQUENCE [LARGE SCALE GENOMIC DNA]</scope>
    <source>
        <strain evidence="1 2">H5244</strain>
    </source>
</reference>
<dbReference type="AlphaFoldDB" id="A0A1W0CL82"/>
<accession>A0A1W0CL82</accession>